<keyword evidence="4" id="KW-1185">Reference proteome</keyword>
<dbReference type="STRING" id="50376.A0A517LNJ6"/>
<feature type="compositionally biased region" description="Basic and acidic residues" evidence="1">
    <location>
        <begin position="244"/>
        <end position="267"/>
    </location>
</feature>
<dbReference type="AlphaFoldDB" id="A0A517LNJ6"/>
<evidence type="ECO:0008006" key="5">
    <source>
        <dbReference type="Google" id="ProtNLM"/>
    </source>
</evidence>
<protein>
    <recommendedName>
        <fullName evidence="5">PH domain-containing protein</fullName>
    </recommendedName>
</protein>
<proteinExistence type="predicted"/>
<sequence length="291" mass="33008">MAAVVGKFAAKKMLSKQLKQYKDKEPAGQYDPYYEYRTNPRTGKQKKYKKQIPGYIPEHDANILAAVRKRAYRLDMSLFNFMGIRFGWSSVIGIVPAAGDAIDGAMALNLVRKCMQVTDGLPKSIVMNMLVWVVIDFFIGLVPFVGDILDASLKANSKNVRILEQHLDQKYKPSEIKKREKEAAEEARRKNQEYQPPAPATVYEDISDDDDRLPQYSTRPVSPNPPANAPSRPSTARVPAETRGGTRDDRPRSSRHNDGRPSREPSRRERHRQAELAQSQQAPLRSDSRRN</sequence>
<keyword evidence="2" id="KW-0472">Membrane</keyword>
<feature type="compositionally biased region" description="Basic and acidic residues" evidence="1">
    <location>
        <begin position="173"/>
        <end position="192"/>
    </location>
</feature>
<gene>
    <name evidence="3" type="ORF">FKW77_002853</name>
</gene>
<dbReference type="Proteomes" id="UP000316270">
    <property type="component" value="Chromosome 17"/>
</dbReference>
<evidence type="ECO:0000313" key="4">
    <source>
        <dbReference type="Proteomes" id="UP000316270"/>
    </source>
</evidence>
<keyword evidence="2" id="KW-0812">Transmembrane</keyword>
<keyword evidence="2" id="KW-1133">Transmembrane helix</keyword>
<evidence type="ECO:0000256" key="1">
    <source>
        <dbReference type="SAM" id="MobiDB-lite"/>
    </source>
</evidence>
<feature type="region of interest" description="Disordered" evidence="1">
    <location>
        <begin position="173"/>
        <end position="291"/>
    </location>
</feature>
<dbReference type="InterPro" id="IPR025187">
    <property type="entry name" value="DUF4112"/>
</dbReference>
<feature type="transmembrane region" description="Helical" evidence="2">
    <location>
        <begin position="78"/>
        <end position="99"/>
    </location>
</feature>
<name>A0A517LNJ6_9PEZI</name>
<dbReference type="OrthoDB" id="2103474at2759"/>
<evidence type="ECO:0000256" key="2">
    <source>
        <dbReference type="SAM" id="Phobius"/>
    </source>
</evidence>
<dbReference type="PANTHER" id="PTHR35519">
    <property type="entry name" value="MEMBRANE PROTEINS"/>
    <property type="match status" value="1"/>
</dbReference>
<dbReference type="EMBL" id="CP042201">
    <property type="protein sequence ID" value="QDS77217.1"/>
    <property type="molecule type" value="Genomic_DNA"/>
</dbReference>
<feature type="transmembrane region" description="Helical" evidence="2">
    <location>
        <begin position="129"/>
        <end position="149"/>
    </location>
</feature>
<reference evidence="3 4" key="1">
    <citation type="submission" date="2019-07" db="EMBL/GenBank/DDBJ databases">
        <title>Finished genome of Venturia effusa.</title>
        <authorList>
            <person name="Young C.A."/>
            <person name="Cox M.P."/>
            <person name="Ganley A.R.D."/>
            <person name="David W.J."/>
        </authorList>
    </citation>
    <scope>NUCLEOTIDE SEQUENCE [LARGE SCALE GENOMIC DNA]</scope>
    <source>
        <strain evidence="4">albino</strain>
    </source>
</reference>
<organism evidence="3 4">
    <name type="scientific">Venturia effusa</name>
    <dbReference type="NCBI Taxonomy" id="50376"/>
    <lineage>
        <taxon>Eukaryota</taxon>
        <taxon>Fungi</taxon>
        <taxon>Dikarya</taxon>
        <taxon>Ascomycota</taxon>
        <taxon>Pezizomycotina</taxon>
        <taxon>Dothideomycetes</taxon>
        <taxon>Pleosporomycetidae</taxon>
        <taxon>Venturiales</taxon>
        <taxon>Venturiaceae</taxon>
        <taxon>Venturia</taxon>
    </lineage>
</organism>
<accession>A0A517LNJ6</accession>
<evidence type="ECO:0000313" key="3">
    <source>
        <dbReference type="EMBL" id="QDS77217.1"/>
    </source>
</evidence>
<dbReference type="Pfam" id="PF13430">
    <property type="entry name" value="DUF4112"/>
    <property type="match status" value="1"/>
</dbReference>
<dbReference type="PANTHER" id="PTHR35519:SF2">
    <property type="entry name" value="PH DOMAIN PROTEIN"/>
    <property type="match status" value="1"/>
</dbReference>